<dbReference type="GO" id="GO:0008270">
    <property type="term" value="F:zinc ion binding"/>
    <property type="evidence" value="ECO:0007669"/>
    <property type="project" value="InterPro"/>
</dbReference>
<dbReference type="Pfam" id="PF04082">
    <property type="entry name" value="Fungal_trans"/>
    <property type="match status" value="1"/>
</dbReference>
<dbReference type="RefSeq" id="XP_056050153.1">
    <property type="nucleotide sequence ID" value="XM_056193080.1"/>
</dbReference>
<dbReference type="InterPro" id="IPR007219">
    <property type="entry name" value="XnlR_reg_dom"/>
</dbReference>
<accession>A0A9W8Q4Y2</accession>
<dbReference type="GO" id="GO:0003677">
    <property type="term" value="F:DNA binding"/>
    <property type="evidence" value="ECO:0007669"/>
    <property type="project" value="InterPro"/>
</dbReference>
<protein>
    <recommendedName>
        <fullName evidence="6">Zn(2)-C6 fungal-type domain-containing protein</fullName>
    </recommendedName>
</protein>
<comment type="caution">
    <text evidence="7">The sequence shown here is derived from an EMBL/GenBank/DDBJ whole genome shotgun (WGS) entry which is preliminary data.</text>
</comment>
<evidence type="ECO:0000256" key="4">
    <source>
        <dbReference type="SAM" id="Coils"/>
    </source>
</evidence>
<sequence>MNFLTIAPAPTSRKPGPPPQRIMGYSCQACGRRKVKCDKAVPECAACRKSGVECVYEAPPPRGGKRLVTREVLDKLARYERLLEQHGLLDATNAGMATPSGSVRDTPKEPISIHWNASVGPDGGAVIADEGKSRYVDGSFWRNIGVGDGQLESDEEDDPAGYGQVATQMRGLAVSDPLSDALVGTRQALGHYHPTEEAAMILWDAYAENIEPITKVLHVPSTRKAIERISRDPQRAEPRDECLAFSVYHFAVFSMADEEVVERLGEQRSELLSSFHFATRQALVNASFLKTTDLTILQAFVLFLLPARYTYDAHTHWILTGAAVRIGQRIGLHRDGTKLGLAPFDTEIRRRLFYPLLSLDGIASQMAGTAVTQLPDTWDVQQPLNINDDQIWPGMTEMPVEQKGATDMMFRLSRTCIGKTFVKTGKMQSGGMGGNFDEAAEAEKTIQEAEREVEENYIRYCDVINPLHFLSMALARSGILSMRLRVRLCKMRNKTATDADKRETLHLALRILDTDNAVCTQAGTSKFRWLTQSFFLWGMWDALTFVLNGLWKEPTVFSAADVNSAWERMAQVYQNHQEMLHSKQTINVAFRKLTLVAWEAHQQREESQGLQPAFVAALREQQEKRRQRRAAQLAAMSTPGGSSDTDMFNWSSGASSESPFDFNIDDADWSFWDGLLRGGMQ</sequence>
<dbReference type="KEGG" id="amus:LMH87_001751"/>
<keyword evidence="3" id="KW-0539">Nucleus</keyword>
<dbReference type="Proteomes" id="UP001144673">
    <property type="component" value="Chromosome 3"/>
</dbReference>
<dbReference type="CDD" id="cd12148">
    <property type="entry name" value="fungal_TF_MHR"/>
    <property type="match status" value="1"/>
</dbReference>
<keyword evidence="8" id="KW-1185">Reference proteome</keyword>
<dbReference type="PROSITE" id="PS50048">
    <property type="entry name" value="ZN2_CY6_FUNGAL_2"/>
    <property type="match status" value="1"/>
</dbReference>
<evidence type="ECO:0000313" key="7">
    <source>
        <dbReference type="EMBL" id="KAJ4147212.1"/>
    </source>
</evidence>
<dbReference type="EMBL" id="JAJHUN010000010">
    <property type="protein sequence ID" value="KAJ4147212.1"/>
    <property type="molecule type" value="Genomic_DNA"/>
</dbReference>
<dbReference type="GeneID" id="80888910"/>
<evidence type="ECO:0000256" key="3">
    <source>
        <dbReference type="ARBA" id="ARBA00023242"/>
    </source>
</evidence>
<dbReference type="Gene3D" id="4.10.240.10">
    <property type="entry name" value="Zn(2)-C6 fungal-type DNA-binding domain"/>
    <property type="match status" value="1"/>
</dbReference>
<evidence type="ECO:0000256" key="2">
    <source>
        <dbReference type="ARBA" id="ARBA00022723"/>
    </source>
</evidence>
<dbReference type="GO" id="GO:0005634">
    <property type="term" value="C:nucleus"/>
    <property type="evidence" value="ECO:0007669"/>
    <property type="project" value="UniProtKB-SubCell"/>
</dbReference>
<dbReference type="GO" id="GO:0000981">
    <property type="term" value="F:DNA-binding transcription factor activity, RNA polymerase II-specific"/>
    <property type="evidence" value="ECO:0007669"/>
    <property type="project" value="InterPro"/>
</dbReference>
<keyword evidence="2" id="KW-0479">Metal-binding</keyword>
<dbReference type="SMART" id="SM00066">
    <property type="entry name" value="GAL4"/>
    <property type="match status" value="1"/>
</dbReference>
<evidence type="ECO:0000256" key="1">
    <source>
        <dbReference type="ARBA" id="ARBA00004123"/>
    </source>
</evidence>
<evidence type="ECO:0000259" key="6">
    <source>
        <dbReference type="PROSITE" id="PS50048"/>
    </source>
</evidence>
<dbReference type="CDD" id="cd00067">
    <property type="entry name" value="GAL4"/>
    <property type="match status" value="1"/>
</dbReference>
<feature type="coiled-coil region" evidence="4">
    <location>
        <begin position="432"/>
        <end position="459"/>
    </location>
</feature>
<reference evidence="7" key="1">
    <citation type="journal article" date="2023" name="Access Microbiol">
        <title>De-novo genome assembly for Akanthomyces muscarius, a biocontrol agent of insect agricultural pests.</title>
        <authorList>
            <person name="Erdos Z."/>
            <person name="Studholme D.J."/>
            <person name="Raymond B."/>
            <person name="Sharma M."/>
        </authorList>
    </citation>
    <scope>NUCLEOTIDE SEQUENCE</scope>
    <source>
        <strain evidence="7">Ve6</strain>
    </source>
</reference>
<dbReference type="Pfam" id="PF00172">
    <property type="entry name" value="Zn_clus"/>
    <property type="match status" value="1"/>
</dbReference>
<organism evidence="7 8">
    <name type="scientific">Akanthomyces muscarius</name>
    <name type="common">Entomopathogenic fungus</name>
    <name type="synonym">Lecanicillium muscarium</name>
    <dbReference type="NCBI Taxonomy" id="2231603"/>
    <lineage>
        <taxon>Eukaryota</taxon>
        <taxon>Fungi</taxon>
        <taxon>Dikarya</taxon>
        <taxon>Ascomycota</taxon>
        <taxon>Pezizomycotina</taxon>
        <taxon>Sordariomycetes</taxon>
        <taxon>Hypocreomycetidae</taxon>
        <taxon>Hypocreales</taxon>
        <taxon>Cordycipitaceae</taxon>
        <taxon>Akanthomyces</taxon>
    </lineage>
</organism>
<dbReference type="GO" id="GO:0006351">
    <property type="term" value="P:DNA-templated transcription"/>
    <property type="evidence" value="ECO:0007669"/>
    <property type="project" value="InterPro"/>
</dbReference>
<dbReference type="InterPro" id="IPR036864">
    <property type="entry name" value="Zn2-C6_fun-type_DNA-bd_sf"/>
</dbReference>
<evidence type="ECO:0000313" key="8">
    <source>
        <dbReference type="Proteomes" id="UP001144673"/>
    </source>
</evidence>
<comment type="subcellular location">
    <subcellularLocation>
        <location evidence="1">Nucleus</location>
    </subcellularLocation>
</comment>
<dbReference type="InterPro" id="IPR050613">
    <property type="entry name" value="Sec_Metabolite_Reg"/>
</dbReference>
<feature type="region of interest" description="Disordered" evidence="5">
    <location>
        <begin position="1"/>
        <end position="20"/>
    </location>
</feature>
<dbReference type="PANTHER" id="PTHR31001">
    <property type="entry name" value="UNCHARACTERIZED TRANSCRIPTIONAL REGULATORY PROTEIN"/>
    <property type="match status" value="1"/>
</dbReference>
<feature type="domain" description="Zn(2)-C6 fungal-type" evidence="6">
    <location>
        <begin position="26"/>
        <end position="56"/>
    </location>
</feature>
<dbReference type="InterPro" id="IPR001138">
    <property type="entry name" value="Zn2Cys6_DnaBD"/>
</dbReference>
<dbReference type="PANTHER" id="PTHR31001:SF85">
    <property type="entry name" value="ZN(II)2CYS6 TRANSCRIPTION FACTOR (EUROFUNG)"/>
    <property type="match status" value="1"/>
</dbReference>
<name>A0A9W8Q4Y2_AKAMU</name>
<keyword evidence="4" id="KW-0175">Coiled coil</keyword>
<gene>
    <name evidence="7" type="ORF">LMH87_001751</name>
</gene>
<dbReference type="AlphaFoldDB" id="A0A9W8Q4Y2"/>
<dbReference type="SUPFAM" id="SSF57701">
    <property type="entry name" value="Zn2/Cys6 DNA-binding domain"/>
    <property type="match status" value="1"/>
</dbReference>
<proteinExistence type="predicted"/>
<evidence type="ECO:0000256" key="5">
    <source>
        <dbReference type="SAM" id="MobiDB-lite"/>
    </source>
</evidence>